<evidence type="ECO:0000313" key="9">
    <source>
        <dbReference type="Proteomes" id="UP000716291"/>
    </source>
</evidence>
<organism evidence="8 9">
    <name type="scientific">Rhizopus oryzae</name>
    <name type="common">Mucormycosis agent</name>
    <name type="synonym">Rhizopus arrhizus var. delemar</name>
    <dbReference type="NCBI Taxonomy" id="64495"/>
    <lineage>
        <taxon>Eukaryota</taxon>
        <taxon>Fungi</taxon>
        <taxon>Fungi incertae sedis</taxon>
        <taxon>Mucoromycota</taxon>
        <taxon>Mucoromycotina</taxon>
        <taxon>Mucoromycetes</taxon>
        <taxon>Mucorales</taxon>
        <taxon>Mucorineae</taxon>
        <taxon>Rhizopodaceae</taxon>
        <taxon>Rhizopus</taxon>
    </lineage>
</organism>
<evidence type="ECO:0000256" key="4">
    <source>
        <dbReference type="ARBA" id="ARBA00023187"/>
    </source>
</evidence>
<dbReference type="OrthoDB" id="275748at2759"/>
<dbReference type="Gene3D" id="3.30.70.330">
    <property type="match status" value="1"/>
</dbReference>
<dbReference type="GO" id="GO:0006397">
    <property type="term" value="P:mRNA processing"/>
    <property type="evidence" value="ECO:0007669"/>
    <property type="project" value="UniProtKB-KW"/>
</dbReference>
<dbReference type="PANTHER" id="PTHR23003">
    <property type="entry name" value="RNA RECOGNITION MOTIF RRM DOMAIN CONTAINING PROTEIN"/>
    <property type="match status" value="1"/>
</dbReference>
<name>A0A9P6X058_RHIOR</name>
<dbReference type="InterPro" id="IPR035979">
    <property type="entry name" value="RBD_domain_sf"/>
</dbReference>
<reference evidence="8" key="1">
    <citation type="journal article" date="2020" name="Microb. Genom.">
        <title>Genetic diversity of clinical and environmental Mucorales isolates obtained from an investigation of mucormycosis cases among solid organ transplant recipients.</title>
        <authorList>
            <person name="Nguyen M.H."/>
            <person name="Kaul D."/>
            <person name="Muto C."/>
            <person name="Cheng S.J."/>
            <person name="Richter R.A."/>
            <person name="Bruno V.M."/>
            <person name="Liu G."/>
            <person name="Beyhan S."/>
            <person name="Sundermann A.J."/>
            <person name="Mounaud S."/>
            <person name="Pasculle A.W."/>
            <person name="Nierman W.C."/>
            <person name="Driscoll E."/>
            <person name="Cumbie R."/>
            <person name="Clancy C.J."/>
            <person name="Dupont C.L."/>
        </authorList>
    </citation>
    <scope>NUCLEOTIDE SEQUENCE</scope>
    <source>
        <strain evidence="8">GL11</strain>
    </source>
</reference>
<evidence type="ECO:0000256" key="6">
    <source>
        <dbReference type="PROSITE-ProRule" id="PRU00176"/>
    </source>
</evidence>
<dbReference type="GO" id="GO:0005737">
    <property type="term" value="C:cytoplasm"/>
    <property type="evidence" value="ECO:0007669"/>
    <property type="project" value="TreeGrafter"/>
</dbReference>
<dbReference type="GO" id="GO:0005634">
    <property type="term" value="C:nucleus"/>
    <property type="evidence" value="ECO:0007669"/>
    <property type="project" value="UniProtKB-SubCell"/>
</dbReference>
<dbReference type="InterPro" id="IPR000504">
    <property type="entry name" value="RRM_dom"/>
</dbReference>
<dbReference type="GO" id="GO:0003729">
    <property type="term" value="F:mRNA binding"/>
    <property type="evidence" value="ECO:0007669"/>
    <property type="project" value="TreeGrafter"/>
</dbReference>
<protein>
    <recommendedName>
        <fullName evidence="7">RRM domain-containing protein</fullName>
    </recommendedName>
</protein>
<dbReference type="InterPro" id="IPR050374">
    <property type="entry name" value="RRT5_SRSF_SR"/>
</dbReference>
<dbReference type="PROSITE" id="PS50102">
    <property type="entry name" value="RRM"/>
    <property type="match status" value="1"/>
</dbReference>
<comment type="subcellular location">
    <subcellularLocation>
        <location evidence="1">Nucleus</location>
    </subcellularLocation>
</comment>
<keyword evidence="9" id="KW-1185">Reference proteome</keyword>
<dbReference type="EMBL" id="JAANQT010002606">
    <property type="protein sequence ID" value="KAG1302141.1"/>
    <property type="molecule type" value="Genomic_DNA"/>
</dbReference>
<keyword evidence="4" id="KW-0508">mRNA splicing</keyword>
<dbReference type="Pfam" id="PF00076">
    <property type="entry name" value="RRM_1"/>
    <property type="match status" value="1"/>
</dbReference>
<evidence type="ECO:0000259" key="7">
    <source>
        <dbReference type="PROSITE" id="PS50102"/>
    </source>
</evidence>
<keyword evidence="2" id="KW-0507">mRNA processing</keyword>
<comment type="caution">
    <text evidence="8">The sequence shown here is derived from an EMBL/GenBank/DDBJ whole genome shotgun (WGS) entry which is preliminary data.</text>
</comment>
<feature type="domain" description="RRM" evidence="7">
    <location>
        <begin position="90"/>
        <end position="165"/>
    </location>
</feature>
<dbReference type="AlphaFoldDB" id="A0A9P6X058"/>
<evidence type="ECO:0000256" key="2">
    <source>
        <dbReference type="ARBA" id="ARBA00022664"/>
    </source>
</evidence>
<keyword evidence="5" id="KW-0539">Nucleus</keyword>
<evidence type="ECO:0000313" key="8">
    <source>
        <dbReference type="EMBL" id="KAG1302141.1"/>
    </source>
</evidence>
<dbReference type="FunFam" id="3.30.70.330:FF:000604">
    <property type="entry name" value="Splicing factor 3B, subunit 6"/>
    <property type="match status" value="1"/>
</dbReference>
<proteinExistence type="predicted"/>
<dbReference type="Proteomes" id="UP000716291">
    <property type="component" value="Unassembled WGS sequence"/>
</dbReference>
<dbReference type="InterPro" id="IPR034150">
    <property type="entry name" value="SF3B6_RRM"/>
</dbReference>
<accession>A0A9P6X058</accession>
<dbReference type="CDD" id="cd12241">
    <property type="entry name" value="RRM_SF3B14"/>
    <property type="match status" value="1"/>
</dbReference>
<evidence type="ECO:0000256" key="5">
    <source>
        <dbReference type="ARBA" id="ARBA00023242"/>
    </source>
</evidence>
<dbReference type="GO" id="GO:0008380">
    <property type="term" value="P:RNA splicing"/>
    <property type="evidence" value="ECO:0007669"/>
    <property type="project" value="UniProtKB-KW"/>
</dbReference>
<dbReference type="SMART" id="SM00360">
    <property type="entry name" value="RRM"/>
    <property type="match status" value="1"/>
</dbReference>
<dbReference type="SUPFAM" id="SSF54928">
    <property type="entry name" value="RNA-binding domain, RBD"/>
    <property type="match status" value="1"/>
</dbReference>
<evidence type="ECO:0000256" key="3">
    <source>
        <dbReference type="ARBA" id="ARBA00022884"/>
    </source>
</evidence>
<gene>
    <name evidence="8" type="ORF">G6F64_011187</name>
</gene>
<sequence>MEASSNNGFDNSLPNEMLDILSKLDKKKTFDEMYQAFKNVEADRYYQRTLYWLKESILNYIDLFYDENQIIMNTEQDLLEETRLPPEVNRVLFVRNLPFKITTEEMYEVFGKYGPIRQIRVGNATDTRGTAFVVYEDIYDAKNACEHLQGFNILGRYLIVLYYQQNKVTKKMNIQKKEEEIKEMKARYGVDD</sequence>
<keyword evidence="3 6" id="KW-0694">RNA-binding</keyword>
<evidence type="ECO:0000256" key="1">
    <source>
        <dbReference type="ARBA" id="ARBA00004123"/>
    </source>
</evidence>
<dbReference type="InterPro" id="IPR012677">
    <property type="entry name" value="Nucleotide-bd_a/b_plait_sf"/>
</dbReference>